<reference evidence="1 2" key="1">
    <citation type="submission" date="2019-08" db="EMBL/GenBank/DDBJ databases">
        <title>Deep-cultivation of Planctomycetes and their phenomic and genomic characterization uncovers novel biology.</title>
        <authorList>
            <person name="Wiegand S."/>
            <person name="Jogler M."/>
            <person name="Boedeker C."/>
            <person name="Pinto D."/>
            <person name="Vollmers J."/>
            <person name="Rivas-Marin E."/>
            <person name="Kohn T."/>
            <person name="Peeters S.H."/>
            <person name="Heuer A."/>
            <person name="Rast P."/>
            <person name="Oberbeckmann S."/>
            <person name="Bunk B."/>
            <person name="Jeske O."/>
            <person name="Meyerdierks A."/>
            <person name="Storesund J.E."/>
            <person name="Kallscheuer N."/>
            <person name="Luecker S."/>
            <person name="Lage O.M."/>
            <person name="Pohl T."/>
            <person name="Merkel B.J."/>
            <person name="Hornburger P."/>
            <person name="Mueller R.-W."/>
            <person name="Bruemmer F."/>
            <person name="Labrenz M."/>
            <person name="Spormann A.M."/>
            <person name="Op den Camp H."/>
            <person name="Overmann J."/>
            <person name="Amann R."/>
            <person name="Jetten M.S.M."/>
            <person name="Mascher T."/>
            <person name="Medema M.H."/>
            <person name="Devos D.P."/>
            <person name="Kaster A.-K."/>
            <person name="Ovreas L."/>
            <person name="Rohde M."/>
            <person name="Galperin M.Y."/>
            <person name="Jogler C."/>
        </authorList>
    </citation>
    <scope>NUCLEOTIDE SEQUENCE [LARGE SCALE GENOMIC DNA]</scope>
    <source>
        <strain evidence="1 2">Pr1d</strain>
    </source>
</reference>
<dbReference type="AlphaFoldDB" id="A0A5B9Q6K8"/>
<keyword evidence="2" id="KW-1185">Reference proteome</keyword>
<evidence type="ECO:0000313" key="1">
    <source>
        <dbReference type="EMBL" id="QEG34648.1"/>
    </source>
</evidence>
<accession>A0A5B9Q6K8</accession>
<gene>
    <name evidence="1" type="ORF">Pr1d_19300</name>
</gene>
<sequence length="48" mass="5422">MSRRIATLIVANPFHLATILCARDSRNDETVSIQNQFLMSEFKPAIDS</sequence>
<protein>
    <submittedName>
        <fullName evidence="1">Uncharacterized protein</fullName>
    </submittedName>
</protein>
<dbReference type="Proteomes" id="UP000323917">
    <property type="component" value="Chromosome"/>
</dbReference>
<dbReference type="KEGG" id="bgok:Pr1d_19300"/>
<dbReference type="EMBL" id="CP042913">
    <property type="protein sequence ID" value="QEG34648.1"/>
    <property type="molecule type" value="Genomic_DNA"/>
</dbReference>
<name>A0A5B9Q6K8_9BACT</name>
<evidence type="ECO:0000313" key="2">
    <source>
        <dbReference type="Proteomes" id="UP000323917"/>
    </source>
</evidence>
<proteinExistence type="predicted"/>
<organism evidence="1 2">
    <name type="scientific">Bythopirellula goksoeyrii</name>
    <dbReference type="NCBI Taxonomy" id="1400387"/>
    <lineage>
        <taxon>Bacteria</taxon>
        <taxon>Pseudomonadati</taxon>
        <taxon>Planctomycetota</taxon>
        <taxon>Planctomycetia</taxon>
        <taxon>Pirellulales</taxon>
        <taxon>Lacipirellulaceae</taxon>
        <taxon>Bythopirellula</taxon>
    </lineage>
</organism>